<evidence type="ECO:0000313" key="2">
    <source>
        <dbReference type="Proteomes" id="UP001501231"/>
    </source>
</evidence>
<name>A0ABN3JLV8_9ACTN</name>
<dbReference type="Proteomes" id="UP001501231">
    <property type="component" value="Unassembled WGS sequence"/>
</dbReference>
<accession>A0ABN3JLV8</accession>
<organism evidence="1 2">
    <name type="scientific">Actinomadura vinacea</name>
    <dbReference type="NCBI Taxonomy" id="115336"/>
    <lineage>
        <taxon>Bacteria</taxon>
        <taxon>Bacillati</taxon>
        <taxon>Actinomycetota</taxon>
        <taxon>Actinomycetes</taxon>
        <taxon>Streptosporangiales</taxon>
        <taxon>Thermomonosporaceae</taxon>
        <taxon>Actinomadura</taxon>
    </lineage>
</organism>
<reference evidence="1 2" key="1">
    <citation type="journal article" date="2019" name="Int. J. Syst. Evol. Microbiol.">
        <title>The Global Catalogue of Microorganisms (GCM) 10K type strain sequencing project: providing services to taxonomists for standard genome sequencing and annotation.</title>
        <authorList>
            <consortium name="The Broad Institute Genomics Platform"/>
            <consortium name="The Broad Institute Genome Sequencing Center for Infectious Disease"/>
            <person name="Wu L."/>
            <person name="Ma J."/>
        </authorList>
    </citation>
    <scope>NUCLEOTIDE SEQUENCE [LARGE SCALE GENOMIC DNA]</scope>
    <source>
        <strain evidence="1 2">JCM 3325</strain>
    </source>
</reference>
<evidence type="ECO:0000313" key="1">
    <source>
        <dbReference type="EMBL" id="GAA2433896.1"/>
    </source>
</evidence>
<gene>
    <name evidence="1" type="ORF">GCM10010191_55270</name>
</gene>
<sequence length="131" mass="14493">MTAWTQTHPTQTVTTPGGQRVDIDVEMVTQLWRLGYDTVLACQDAGEAILGGGTRVPPAEREQRAVASMGRAWLKIRMKDGSRLLEALRPLSSAEGWILHAGEARGRPWVSLTFPRRDISEAAQLVERVQT</sequence>
<dbReference type="RefSeq" id="WP_344592749.1">
    <property type="nucleotide sequence ID" value="NZ_BAAARW010000020.1"/>
</dbReference>
<keyword evidence="2" id="KW-1185">Reference proteome</keyword>
<proteinExistence type="predicted"/>
<protein>
    <submittedName>
        <fullName evidence="1">Uncharacterized protein</fullName>
    </submittedName>
</protein>
<dbReference type="EMBL" id="BAAARW010000020">
    <property type="protein sequence ID" value="GAA2433896.1"/>
    <property type="molecule type" value="Genomic_DNA"/>
</dbReference>
<comment type="caution">
    <text evidence="1">The sequence shown here is derived from an EMBL/GenBank/DDBJ whole genome shotgun (WGS) entry which is preliminary data.</text>
</comment>